<keyword evidence="1" id="KW-0812">Transmembrane</keyword>
<feature type="transmembrane region" description="Helical" evidence="1">
    <location>
        <begin position="215"/>
        <end position="232"/>
    </location>
</feature>
<keyword evidence="1" id="KW-0472">Membrane</keyword>
<dbReference type="AlphaFoldDB" id="A0A918PH79"/>
<feature type="transmembrane region" description="Helical" evidence="1">
    <location>
        <begin position="318"/>
        <end position="337"/>
    </location>
</feature>
<dbReference type="EMBL" id="BMZA01000010">
    <property type="protein sequence ID" value="GGZ09328.1"/>
    <property type="molecule type" value="Genomic_DNA"/>
</dbReference>
<dbReference type="Pfam" id="PF01757">
    <property type="entry name" value="Acyl_transf_3"/>
    <property type="match status" value="1"/>
</dbReference>
<dbReference type="RefSeq" id="WP_189621569.1">
    <property type="nucleotide sequence ID" value="NZ_BMZA01000010.1"/>
</dbReference>
<evidence type="ECO:0000259" key="2">
    <source>
        <dbReference type="Pfam" id="PF01757"/>
    </source>
</evidence>
<comment type="caution">
    <text evidence="3">The sequence shown here is derived from an EMBL/GenBank/DDBJ whole genome shotgun (WGS) entry which is preliminary data.</text>
</comment>
<name>A0A918PH79_9SPHN</name>
<evidence type="ECO:0000313" key="4">
    <source>
        <dbReference type="Proteomes" id="UP000648075"/>
    </source>
</evidence>
<feature type="transmembrane region" description="Helical" evidence="1">
    <location>
        <begin position="176"/>
        <end position="203"/>
    </location>
</feature>
<feature type="transmembrane region" description="Helical" evidence="1">
    <location>
        <begin position="150"/>
        <end position="170"/>
    </location>
</feature>
<feature type="domain" description="Acyltransferase 3" evidence="2">
    <location>
        <begin position="8"/>
        <end position="337"/>
    </location>
</feature>
<dbReference type="Proteomes" id="UP000648075">
    <property type="component" value="Unassembled WGS sequence"/>
</dbReference>
<feature type="transmembrane region" description="Helical" evidence="1">
    <location>
        <begin position="252"/>
        <end position="274"/>
    </location>
</feature>
<sequence length="359" mass="38784">MNKSLSLFLDLLRLGAALLVLVGHMAEVFALHLPDLIHHSAKEGVAIFFVLSGFVIAFVTDGREKDWRAYARSRYLRMVSVVPLALVVLCLCYAIGVRIDPAAYAPGPLALAGTVGDPPSLAGVLRYLTFTNELWFARGVISTGAPFWSLGFEMAYYVAFAILLFGRGWWRVAMMAAWAAVCGPRIVLAFPLWLIGVVAWHMVRRGVRLSPARGWLLVGLTALAVLAWRKFASAPAAPLFEWHAPGALALSMGYYAVLAVLIALLIVSFAATAPGQGFWPALVERAVRFLAGASFTLYIAHLPLMVLFAVLLPVSLGGAAKAAIATTLTILAVLLLAEVGERRKNTYATITYKLGQYVA</sequence>
<gene>
    <name evidence="3" type="ORF">GCM10011614_25210</name>
</gene>
<feature type="transmembrane region" description="Helical" evidence="1">
    <location>
        <begin position="109"/>
        <end position="129"/>
    </location>
</feature>
<dbReference type="InterPro" id="IPR050879">
    <property type="entry name" value="Acyltransferase_3"/>
</dbReference>
<accession>A0A918PH79</accession>
<feature type="transmembrane region" description="Helical" evidence="1">
    <location>
        <begin position="286"/>
        <end position="312"/>
    </location>
</feature>
<organism evidence="3 4">
    <name type="scientific">Novosphingobium colocasiae</name>
    <dbReference type="NCBI Taxonomy" id="1256513"/>
    <lineage>
        <taxon>Bacteria</taxon>
        <taxon>Pseudomonadati</taxon>
        <taxon>Pseudomonadota</taxon>
        <taxon>Alphaproteobacteria</taxon>
        <taxon>Sphingomonadales</taxon>
        <taxon>Sphingomonadaceae</taxon>
        <taxon>Novosphingobium</taxon>
    </lineage>
</organism>
<reference evidence="3" key="2">
    <citation type="submission" date="2020-09" db="EMBL/GenBank/DDBJ databases">
        <authorList>
            <person name="Sun Q."/>
            <person name="Kim S."/>
        </authorList>
    </citation>
    <scope>NUCLEOTIDE SEQUENCE</scope>
    <source>
        <strain evidence="3">KCTC 32255</strain>
    </source>
</reference>
<evidence type="ECO:0000313" key="3">
    <source>
        <dbReference type="EMBL" id="GGZ09328.1"/>
    </source>
</evidence>
<keyword evidence="4" id="KW-1185">Reference proteome</keyword>
<feature type="transmembrane region" description="Helical" evidence="1">
    <location>
        <begin position="75"/>
        <end position="97"/>
    </location>
</feature>
<evidence type="ECO:0000256" key="1">
    <source>
        <dbReference type="SAM" id="Phobius"/>
    </source>
</evidence>
<proteinExistence type="predicted"/>
<dbReference type="InterPro" id="IPR002656">
    <property type="entry name" value="Acyl_transf_3_dom"/>
</dbReference>
<feature type="transmembrane region" description="Helical" evidence="1">
    <location>
        <begin position="46"/>
        <end position="63"/>
    </location>
</feature>
<dbReference type="PANTHER" id="PTHR23028">
    <property type="entry name" value="ACETYLTRANSFERASE"/>
    <property type="match status" value="1"/>
</dbReference>
<protein>
    <recommendedName>
        <fullName evidence="2">Acyltransferase 3 domain-containing protein</fullName>
    </recommendedName>
</protein>
<reference evidence="3" key="1">
    <citation type="journal article" date="2014" name="Int. J. Syst. Evol. Microbiol.">
        <title>Complete genome sequence of Corynebacterium casei LMG S-19264T (=DSM 44701T), isolated from a smear-ripened cheese.</title>
        <authorList>
            <consortium name="US DOE Joint Genome Institute (JGI-PGF)"/>
            <person name="Walter F."/>
            <person name="Albersmeier A."/>
            <person name="Kalinowski J."/>
            <person name="Ruckert C."/>
        </authorList>
    </citation>
    <scope>NUCLEOTIDE SEQUENCE</scope>
    <source>
        <strain evidence="3">KCTC 32255</strain>
    </source>
</reference>
<dbReference type="GO" id="GO:0016747">
    <property type="term" value="F:acyltransferase activity, transferring groups other than amino-acyl groups"/>
    <property type="evidence" value="ECO:0007669"/>
    <property type="project" value="InterPro"/>
</dbReference>
<keyword evidence="1" id="KW-1133">Transmembrane helix</keyword>